<proteinExistence type="predicted"/>
<organism evidence="2 3">
    <name type="scientific">Aristolochia fimbriata</name>
    <name type="common">White veined hardy Dutchman's pipe vine</name>
    <dbReference type="NCBI Taxonomy" id="158543"/>
    <lineage>
        <taxon>Eukaryota</taxon>
        <taxon>Viridiplantae</taxon>
        <taxon>Streptophyta</taxon>
        <taxon>Embryophyta</taxon>
        <taxon>Tracheophyta</taxon>
        <taxon>Spermatophyta</taxon>
        <taxon>Magnoliopsida</taxon>
        <taxon>Magnoliidae</taxon>
        <taxon>Piperales</taxon>
        <taxon>Aristolochiaceae</taxon>
        <taxon>Aristolochia</taxon>
    </lineage>
</organism>
<evidence type="ECO:0000313" key="3">
    <source>
        <dbReference type="Proteomes" id="UP000825729"/>
    </source>
</evidence>
<dbReference type="Proteomes" id="UP000825729">
    <property type="component" value="Unassembled WGS sequence"/>
</dbReference>
<evidence type="ECO:0000256" key="1">
    <source>
        <dbReference type="SAM" id="MobiDB-lite"/>
    </source>
</evidence>
<gene>
    <name evidence="2" type="ORF">H6P81_002602</name>
</gene>
<sequence length="91" mass="10442">MVSWLKSNPSSVKILLGKIFSSCLFELKELKTLSSGWRPRGESEKAGGQEERVRRLEVERREREGWRPRGERKKAGGREEGENQIARGKSD</sequence>
<protein>
    <submittedName>
        <fullName evidence="2">Uncharacterized protein</fullName>
    </submittedName>
</protein>
<feature type="compositionally biased region" description="Basic and acidic residues" evidence="1">
    <location>
        <begin position="39"/>
        <end position="81"/>
    </location>
</feature>
<feature type="region of interest" description="Disordered" evidence="1">
    <location>
        <begin position="36"/>
        <end position="91"/>
    </location>
</feature>
<accession>A0AAV7FC04</accession>
<dbReference type="AlphaFoldDB" id="A0AAV7FC04"/>
<keyword evidence="3" id="KW-1185">Reference proteome</keyword>
<dbReference type="EMBL" id="JAINDJ010000002">
    <property type="protein sequence ID" value="KAG9458094.1"/>
    <property type="molecule type" value="Genomic_DNA"/>
</dbReference>
<reference evidence="2 3" key="1">
    <citation type="submission" date="2021-07" db="EMBL/GenBank/DDBJ databases">
        <title>The Aristolochia fimbriata genome: insights into angiosperm evolution, floral development and chemical biosynthesis.</title>
        <authorList>
            <person name="Jiao Y."/>
        </authorList>
    </citation>
    <scope>NUCLEOTIDE SEQUENCE [LARGE SCALE GENOMIC DNA]</scope>
    <source>
        <strain evidence="2">IBCAS-2021</strain>
        <tissue evidence="2">Leaf</tissue>
    </source>
</reference>
<name>A0AAV7FC04_ARIFI</name>
<comment type="caution">
    <text evidence="2">The sequence shown here is derived from an EMBL/GenBank/DDBJ whole genome shotgun (WGS) entry which is preliminary data.</text>
</comment>
<evidence type="ECO:0000313" key="2">
    <source>
        <dbReference type="EMBL" id="KAG9458094.1"/>
    </source>
</evidence>